<protein>
    <submittedName>
        <fullName evidence="4">Universal stress protein</fullName>
    </submittedName>
</protein>
<proteinExistence type="inferred from homology"/>
<evidence type="ECO:0000256" key="1">
    <source>
        <dbReference type="ARBA" id="ARBA00008791"/>
    </source>
</evidence>
<dbReference type="PANTHER" id="PTHR46268">
    <property type="entry name" value="STRESS RESPONSE PROTEIN NHAX"/>
    <property type="match status" value="1"/>
</dbReference>
<comment type="similarity">
    <text evidence="1">Belongs to the universal stress protein A family.</text>
</comment>
<feature type="domain" description="UspA" evidence="2">
    <location>
        <begin position="86"/>
        <end position="237"/>
    </location>
</feature>
<feature type="domain" description="DUF2007" evidence="3">
    <location>
        <begin position="16"/>
        <end position="65"/>
    </location>
</feature>
<dbReference type="InterPro" id="IPR018551">
    <property type="entry name" value="DUF2007"/>
</dbReference>
<dbReference type="Gene3D" id="3.40.50.620">
    <property type="entry name" value="HUPs"/>
    <property type="match status" value="2"/>
</dbReference>
<dbReference type="AlphaFoldDB" id="A0A9D9E3W4"/>
<dbReference type="InterPro" id="IPR014729">
    <property type="entry name" value="Rossmann-like_a/b/a_fold"/>
</dbReference>
<comment type="caution">
    <text evidence="4">The sequence shown here is derived from an EMBL/GenBank/DDBJ whole genome shotgun (WGS) entry which is preliminary data.</text>
</comment>
<feature type="domain" description="UspA" evidence="2">
    <location>
        <begin position="318"/>
        <end position="373"/>
    </location>
</feature>
<dbReference type="Pfam" id="PF09413">
    <property type="entry name" value="DUF2007"/>
    <property type="match status" value="1"/>
</dbReference>
<evidence type="ECO:0000259" key="2">
    <source>
        <dbReference type="Pfam" id="PF00582"/>
    </source>
</evidence>
<accession>A0A9D9E3W4</accession>
<dbReference type="InterPro" id="IPR006016">
    <property type="entry name" value="UspA"/>
</dbReference>
<reference evidence="4" key="1">
    <citation type="submission" date="2020-10" db="EMBL/GenBank/DDBJ databases">
        <authorList>
            <person name="Gilroy R."/>
        </authorList>
    </citation>
    <scope>NUCLEOTIDE SEQUENCE</scope>
    <source>
        <strain evidence="4">G3-4614</strain>
    </source>
</reference>
<name>A0A9D9E3W4_9BACT</name>
<dbReference type="InterPro" id="IPR006015">
    <property type="entry name" value="Universal_stress_UspA"/>
</dbReference>
<sequence>MSEDRLITVAIYTYEKAQIVKSLLESEGIPVVIQNVNLIQPVISSGVRVRIKETDLPHALTILEAHNTLFETPDSGKTKKGGDSRQHIVIPVDFSDYSYKACSIGFDIAHKIDATVTVLHTYVIPYLPDAIPITDTFIGREEMEEFKSIKENAHKQMGEFFDKLKASIAAGELPDINFECSVKEGVPEDEIRIMSRRVAPSLIVMGTRGKGRKDSELIGSVTAEVIDSARVPVLAVPENTHVGRCSDLKRLAFVTSFDQRELVAIDTFMRLFGEFDFDVVFVNFLPDKTDKINEIQMQYLEKYFVKHYPSKKCTCRFIATKDILEGVNDFIKEENIDILSMTTRRRSIFARLFNPSIAHRMIFHSDTPLLVIPAKK</sequence>
<evidence type="ECO:0000313" key="4">
    <source>
        <dbReference type="EMBL" id="MBO8438237.1"/>
    </source>
</evidence>
<dbReference type="PANTHER" id="PTHR46268:SF6">
    <property type="entry name" value="UNIVERSAL STRESS PROTEIN UP12"/>
    <property type="match status" value="1"/>
</dbReference>
<dbReference type="PRINTS" id="PR01438">
    <property type="entry name" value="UNVRSLSTRESS"/>
</dbReference>
<gene>
    <name evidence="4" type="ORF">IAC54_04990</name>
</gene>
<reference evidence="4" key="2">
    <citation type="journal article" date="2021" name="PeerJ">
        <title>Extensive microbial diversity within the chicken gut microbiome revealed by metagenomics and culture.</title>
        <authorList>
            <person name="Gilroy R."/>
            <person name="Ravi A."/>
            <person name="Getino M."/>
            <person name="Pursley I."/>
            <person name="Horton D.L."/>
            <person name="Alikhan N.F."/>
            <person name="Baker D."/>
            <person name="Gharbi K."/>
            <person name="Hall N."/>
            <person name="Watson M."/>
            <person name="Adriaenssens E.M."/>
            <person name="Foster-Nyarko E."/>
            <person name="Jarju S."/>
            <person name="Secka A."/>
            <person name="Antonio M."/>
            <person name="Oren A."/>
            <person name="Chaudhuri R.R."/>
            <person name="La Ragione R."/>
            <person name="Hildebrand F."/>
            <person name="Pallen M.J."/>
        </authorList>
    </citation>
    <scope>NUCLEOTIDE SEQUENCE</scope>
    <source>
        <strain evidence="4">G3-4614</strain>
    </source>
</reference>
<dbReference type="Pfam" id="PF00582">
    <property type="entry name" value="Usp"/>
    <property type="match status" value="2"/>
</dbReference>
<dbReference type="EMBL" id="JADIMW010000053">
    <property type="protein sequence ID" value="MBO8438237.1"/>
    <property type="molecule type" value="Genomic_DNA"/>
</dbReference>
<dbReference type="CDD" id="cd00293">
    <property type="entry name" value="USP-like"/>
    <property type="match status" value="1"/>
</dbReference>
<dbReference type="Proteomes" id="UP000823636">
    <property type="component" value="Unassembled WGS sequence"/>
</dbReference>
<evidence type="ECO:0000259" key="3">
    <source>
        <dbReference type="Pfam" id="PF09413"/>
    </source>
</evidence>
<dbReference type="SUPFAM" id="SSF52402">
    <property type="entry name" value="Adenine nucleotide alpha hydrolases-like"/>
    <property type="match status" value="2"/>
</dbReference>
<evidence type="ECO:0000313" key="5">
    <source>
        <dbReference type="Proteomes" id="UP000823636"/>
    </source>
</evidence>
<organism evidence="4 5">
    <name type="scientific">Candidatus Caccoplasma merdipullorum</name>
    <dbReference type="NCBI Taxonomy" id="2840718"/>
    <lineage>
        <taxon>Bacteria</taxon>
        <taxon>Pseudomonadati</taxon>
        <taxon>Bacteroidota</taxon>
        <taxon>Bacteroidia</taxon>
        <taxon>Bacteroidales</taxon>
        <taxon>Bacteroidaceae</taxon>
        <taxon>Bacteroidaceae incertae sedis</taxon>
        <taxon>Candidatus Caccoplasma</taxon>
    </lineage>
</organism>